<reference evidence="2" key="1">
    <citation type="submission" date="2021-07" db="EMBL/GenBank/DDBJ databases">
        <authorList>
            <person name="Durling M."/>
        </authorList>
    </citation>
    <scope>NUCLEOTIDE SEQUENCE</scope>
</reference>
<evidence type="ECO:0000256" key="1">
    <source>
        <dbReference type="SAM" id="MobiDB-lite"/>
    </source>
</evidence>
<gene>
    <name evidence="2" type="ORF">HYALB_00012206</name>
</gene>
<protein>
    <submittedName>
        <fullName evidence="2">Uncharacterized protein</fullName>
    </submittedName>
</protein>
<organism evidence="2 3">
    <name type="scientific">Hymenoscyphus albidus</name>
    <dbReference type="NCBI Taxonomy" id="595503"/>
    <lineage>
        <taxon>Eukaryota</taxon>
        <taxon>Fungi</taxon>
        <taxon>Dikarya</taxon>
        <taxon>Ascomycota</taxon>
        <taxon>Pezizomycotina</taxon>
        <taxon>Leotiomycetes</taxon>
        <taxon>Helotiales</taxon>
        <taxon>Helotiaceae</taxon>
        <taxon>Hymenoscyphus</taxon>
    </lineage>
</organism>
<dbReference type="OrthoDB" id="5396543at2759"/>
<dbReference type="AlphaFoldDB" id="A0A9N9LKV0"/>
<comment type="caution">
    <text evidence="2">The sequence shown here is derived from an EMBL/GenBank/DDBJ whole genome shotgun (WGS) entry which is preliminary data.</text>
</comment>
<dbReference type="Proteomes" id="UP000701801">
    <property type="component" value="Unassembled WGS sequence"/>
</dbReference>
<sequence>MKNPKVPPKSLAKLNRPKNPRARDGIYNSEMSTYHQCHLAPREPQEILTDLKRLDFDRKDEFLGFWLAREKVFTTPVMIPLVEDYYVSFGGPGLARPKGRGAGGRYVHETFSIVGATGKSRLPAVVVFDIGDLCVKKGDGYESTKFRVVMDMWSKEVWIFYEYCKFNDDETVEKNPFAMNGVFYQSTGKIFDSAKILNSIRDWNEGLEVETVEKNIKRSAANIGPYIEPALSDYVEHEIKMRKAPLRMEHLLPANLNKLLFKSRIQALVDGFAERERARMMGEYQYSN</sequence>
<proteinExistence type="predicted"/>
<evidence type="ECO:0000313" key="3">
    <source>
        <dbReference type="Proteomes" id="UP000701801"/>
    </source>
</evidence>
<feature type="region of interest" description="Disordered" evidence="1">
    <location>
        <begin position="1"/>
        <end position="25"/>
    </location>
</feature>
<dbReference type="EMBL" id="CAJVRM010000157">
    <property type="protein sequence ID" value="CAG8975968.1"/>
    <property type="molecule type" value="Genomic_DNA"/>
</dbReference>
<name>A0A9N9LKV0_9HELO</name>
<keyword evidence="3" id="KW-1185">Reference proteome</keyword>
<accession>A0A9N9LKV0</accession>
<evidence type="ECO:0000313" key="2">
    <source>
        <dbReference type="EMBL" id="CAG8975968.1"/>
    </source>
</evidence>